<gene>
    <name evidence="1" type="ORF">BDN72DRAFT_334487</name>
</gene>
<name>A0ACD3B2U8_9AGAR</name>
<reference evidence="1 2" key="1">
    <citation type="journal article" date="2019" name="Nat. Ecol. Evol.">
        <title>Megaphylogeny resolves global patterns of mushroom evolution.</title>
        <authorList>
            <person name="Varga T."/>
            <person name="Krizsan K."/>
            <person name="Foldi C."/>
            <person name="Dima B."/>
            <person name="Sanchez-Garcia M."/>
            <person name="Sanchez-Ramirez S."/>
            <person name="Szollosi G.J."/>
            <person name="Szarkandi J.G."/>
            <person name="Papp V."/>
            <person name="Albert L."/>
            <person name="Andreopoulos W."/>
            <person name="Angelini C."/>
            <person name="Antonin V."/>
            <person name="Barry K.W."/>
            <person name="Bougher N.L."/>
            <person name="Buchanan P."/>
            <person name="Buyck B."/>
            <person name="Bense V."/>
            <person name="Catcheside P."/>
            <person name="Chovatia M."/>
            <person name="Cooper J."/>
            <person name="Damon W."/>
            <person name="Desjardin D."/>
            <person name="Finy P."/>
            <person name="Geml J."/>
            <person name="Haridas S."/>
            <person name="Hughes K."/>
            <person name="Justo A."/>
            <person name="Karasinski D."/>
            <person name="Kautmanova I."/>
            <person name="Kiss B."/>
            <person name="Kocsube S."/>
            <person name="Kotiranta H."/>
            <person name="LaButti K.M."/>
            <person name="Lechner B.E."/>
            <person name="Liimatainen K."/>
            <person name="Lipzen A."/>
            <person name="Lukacs Z."/>
            <person name="Mihaltcheva S."/>
            <person name="Morgado L.N."/>
            <person name="Niskanen T."/>
            <person name="Noordeloos M.E."/>
            <person name="Ohm R.A."/>
            <person name="Ortiz-Santana B."/>
            <person name="Ovrebo C."/>
            <person name="Racz N."/>
            <person name="Riley R."/>
            <person name="Savchenko A."/>
            <person name="Shiryaev A."/>
            <person name="Soop K."/>
            <person name="Spirin V."/>
            <person name="Szebenyi C."/>
            <person name="Tomsovsky M."/>
            <person name="Tulloss R.E."/>
            <person name="Uehling J."/>
            <person name="Grigoriev I.V."/>
            <person name="Vagvolgyi C."/>
            <person name="Papp T."/>
            <person name="Martin F.M."/>
            <person name="Miettinen O."/>
            <person name="Hibbett D.S."/>
            <person name="Nagy L.G."/>
        </authorList>
    </citation>
    <scope>NUCLEOTIDE SEQUENCE [LARGE SCALE GENOMIC DNA]</scope>
    <source>
        <strain evidence="1 2">NL-1719</strain>
    </source>
</reference>
<evidence type="ECO:0000313" key="1">
    <source>
        <dbReference type="EMBL" id="TFK72358.1"/>
    </source>
</evidence>
<evidence type="ECO:0000313" key="2">
    <source>
        <dbReference type="Proteomes" id="UP000308600"/>
    </source>
</evidence>
<sequence>MVTLSFLCFPSSPVANLSSLHFRSPLFLHPGGISHIPPLPPTSTTICMAAVNEGLIVFFPCCFNFVVWSSRPTLFLSLVFTELSASHSASPLLYVHPYIHIYILGLLIAFSPIVPYIRHSIF</sequence>
<dbReference type="EMBL" id="ML208286">
    <property type="protein sequence ID" value="TFK72358.1"/>
    <property type="molecule type" value="Genomic_DNA"/>
</dbReference>
<dbReference type="Proteomes" id="UP000308600">
    <property type="component" value="Unassembled WGS sequence"/>
</dbReference>
<proteinExistence type="predicted"/>
<protein>
    <submittedName>
        <fullName evidence="1">Uncharacterized protein</fullName>
    </submittedName>
</protein>
<accession>A0ACD3B2U8</accession>
<organism evidence="1 2">
    <name type="scientific">Pluteus cervinus</name>
    <dbReference type="NCBI Taxonomy" id="181527"/>
    <lineage>
        <taxon>Eukaryota</taxon>
        <taxon>Fungi</taxon>
        <taxon>Dikarya</taxon>
        <taxon>Basidiomycota</taxon>
        <taxon>Agaricomycotina</taxon>
        <taxon>Agaricomycetes</taxon>
        <taxon>Agaricomycetidae</taxon>
        <taxon>Agaricales</taxon>
        <taxon>Pluteineae</taxon>
        <taxon>Pluteaceae</taxon>
        <taxon>Pluteus</taxon>
    </lineage>
</organism>
<keyword evidence="2" id="KW-1185">Reference proteome</keyword>